<sequence length="312" mass="35317">MSKARAFSSPELAPPSINHHEMPEDYCLEGVATNVKLLLKLIQDHNEACTKDNDNRKLQRVAGMIAIIDDVKTRVEKFQSSGKKRELRRCNTDLRPNVPRDKKSPDPITDEKERLRRELNSSLAAQKSLEVMCSSLGKEKEIIASELARKVQEFDGMEELINDLKVQNEMLLGKVQAYAEEHRGKKCGGGEGQGNVTLQERNKALSEKLLRSLDGYRSLKRRFRDAKEENIAIFETMEEMGMEVQAGLDRICSFKQRMASGNEQPVDFEEEISAIEHMFEGFDMKISKHGHKKSECVKPKAEINASKPSVVA</sequence>
<dbReference type="EMBL" id="OIVN01001680">
    <property type="protein sequence ID" value="SPC96568.1"/>
    <property type="molecule type" value="Genomic_DNA"/>
</dbReference>
<reference evidence="1" key="1">
    <citation type="submission" date="2018-02" db="EMBL/GenBank/DDBJ databases">
        <authorList>
            <person name="Cohen D.B."/>
            <person name="Kent A.D."/>
        </authorList>
    </citation>
    <scope>NUCLEOTIDE SEQUENCE</scope>
</reference>
<name>A0A2N9GAY8_FAGSY</name>
<protein>
    <submittedName>
        <fullName evidence="1">Uncharacterized protein</fullName>
    </submittedName>
</protein>
<evidence type="ECO:0000313" key="1">
    <source>
        <dbReference type="EMBL" id="SPC96568.1"/>
    </source>
</evidence>
<dbReference type="AlphaFoldDB" id="A0A2N9GAY8"/>
<proteinExistence type="predicted"/>
<dbReference type="PANTHER" id="PTHR38378:SF3">
    <property type="entry name" value="MYOSIN HEAVY CHAIN-LIKE PROTEIN"/>
    <property type="match status" value="1"/>
</dbReference>
<organism evidence="1">
    <name type="scientific">Fagus sylvatica</name>
    <name type="common">Beechnut</name>
    <dbReference type="NCBI Taxonomy" id="28930"/>
    <lineage>
        <taxon>Eukaryota</taxon>
        <taxon>Viridiplantae</taxon>
        <taxon>Streptophyta</taxon>
        <taxon>Embryophyta</taxon>
        <taxon>Tracheophyta</taxon>
        <taxon>Spermatophyta</taxon>
        <taxon>Magnoliopsida</taxon>
        <taxon>eudicotyledons</taxon>
        <taxon>Gunneridae</taxon>
        <taxon>Pentapetalae</taxon>
        <taxon>rosids</taxon>
        <taxon>fabids</taxon>
        <taxon>Fagales</taxon>
        <taxon>Fagaceae</taxon>
        <taxon>Fagus</taxon>
    </lineage>
</organism>
<accession>A0A2N9GAY8</accession>
<dbReference type="PANTHER" id="PTHR38378">
    <property type="entry name" value="MYOSIN HEAVY CHAIN-LIKE PROTEIN"/>
    <property type="match status" value="1"/>
</dbReference>
<gene>
    <name evidence="1" type="ORF">FSB_LOCUS24450</name>
</gene>